<name>A0AA88E8V2_FICCA</name>
<evidence type="ECO:0000256" key="7">
    <source>
        <dbReference type="ARBA" id="ARBA00023033"/>
    </source>
</evidence>
<evidence type="ECO:0000313" key="10">
    <source>
        <dbReference type="EMBL" id="GMN70031.1"/>
    </source>
</evidence>
<evidence type="ECO:0000256" key="3">
    <source>
        <dbReference type="ARBA" id="ARBA00022617"/>
    </source>
</evidence>
<feature type="binding site" description="axial binding residue" evidence="8">
    <location>
        <position position="354"/>
    </location>
    <ligand>
        <name>heme</name>
        <dbReference type="ChEBI" id="CHEBI:30413"/>
    </ligand>
    <ligandPart>
        <name>Fe</name>
        <dbReference type="ChEBI" id="CHEBI:18248"/>
    </ligandPart>
</feature>
<dbReference type="GO" id="GO:0004497">
    <property type="term" value="F:monooxygenase activity"/>
    <property type="evidence" value="ECO:0007669"/>
    <property type="project" value="UniProtKB-KW"/>
</dbReference>
<dbReference type="PANTHER" id="PTHR47955">
    <property type="entry name" value="CYTOCHROME P450 FAMILY 71 PROTEIN"/>
    <property type="match status" value="1"/>
</dbReference>
<comment type="caution">
    <text evidence="10">The sequence shown here is derived from an EMBL/GenBank/DDBJ whole genome shotgun (WGS) entry which is preliminary data.</text>
</comment>
<dbReference type="PRINTS" id="PR00463">
    <property type="entry name" value="EP450I"/>
</dbReference>
<keyword evidence="4 8" id="KW-0479">Metal-binding</keyword>
<evidence type="ECO:0000256" key="4">
    <source>
        <dbReference type="ARBA" id="ARBA00022723"/>
    </source>
</evidence>
<dbReference type="Gene3D" id="1.10.630.10">
    <property type="entry name" value="Cytochrome P450"/>
    <property type="match status" value="1"/>
</dbReference>
<dbReference type="SUPFAM" id="SSF48264">
    <property type="entry name" value="Cytochrome P450"/>
    <property type="match status" value="1"/>
</dbReference>
<evidence type="ECO:0000256" key="9">
    <source>
        <dbReference type="RuleBase" id="RU000461"/>
    </source>
</evidence>
<dbReference type="Pfam" id="PF00067">
    <property type="entry name" value="p450"/>
    <property type="match status" value="1"/>
</dbReference>
<keyword evidence="11" id="KW-1185">Reference proteome</keyword>
<evidence type="ECO:0008006" key="12">
    <source>
        <dbReference type="Google" id="ProtNLM"/>
    </source>
</evidence>
<dbReference type="InterPro" id="IPR017972">
    <property type="entry name" value="Cyt_P450_CS"/>
</dbReference>
<keyword evidence="7 9" id="KW-0503">Monooxygenase</keyword>
<evidence type="ECO:0000313" key="11">
    <source>
        <dbReference type="Proteomes" id="UP001187192"/>
    </source>
</evidence>
<dbReference type="Proteomes" id="UP001187192">
    <property type="component" value="Unassembled WGS sequence"/>
</dbReference>
<comment type="similarity">
    <text evidence="2 9">Belongs to the cytochrome P450 family.</text>
</comment>
<evidence type="ECO:0000256" key="6">
    <source>
        <dbReference type="ARBA" id="ARBA00023004"/>
    </source>
</evidence>
<dbReference type="GO" id="GO:0016705">
    <property type="term" value="F:oxidoreductase activity, acting on paired donors, with incorporation or reduction of molecular oxygen"/>
    <property type="evidence" value="ECO:0007669"/>
    <property type="project" value="InterPro"/>
</dbReference>
<dbReference type="PANTHER" id="PTHR47955:SF15">
    <property type="entry name" value="CYTOCHROME P450 71A2-LIKE"/>
    <property type="match status" value="1"/>
</dbReference>
<organism evidence="10 11">
    <name type="scientific">Ficus carica</name>
    <name type="common">Common fig</name>
    <dbReference type="NCBI Taxonomy" id="3494"/>
    <lineage>
        <taxon>Eukaryota</taxon>
        <taxon>Viridiplantae</taxon>
        <taxon>Streptophyta</taxon>
        <taxon>Embryophyta</taxon>
        <taxon>Tracheophyta</taxon>
        <taxon>Spermatophyta</taxon>
        <taxon>Magnoliopsida</taxon>
        <taxon>eudicotyledons</taxon>
        <taxon>Gunneridae</taxon>
        <taxon>Pentapetalae</taxon>
        <taxon>rosids</taxon>
        <taxon>fabids</taxon>
        <taxon>Rosales</taxon>
        <taxon>Moraceae</taxon>
        <taxon>Ficeae</taxon>
        <taxon>Ficus</taxon>
    </lineage>
</organism>
<evidence type="ECO:0000256" key="5">
    <source>
        <dbReference type="ARBA" id="ARBA00023002"/>
    </source>
</evidence>
<dbReference type="GO" id="GO:0005506">
    <property type="term" value="F:iron ion binding"/>
    <property type="evidence" value="ECO:0007669"/>
    <property type="project" value="InterPro"/>
</dbReference>
<proteinExistence type="inferred from homology"/>
<keyword evidence="5 9" id="KW-0560">Oxidoreductase</keyword>
<evidence type="ECO:0000256" key="2">
    <source>
        <dbReference type="ARBA" id="ARBA00010617"/>
    </source>
</evidence>
<keyword evidence="3 8" id="KW-0349">Heme</keyword>
<protein>
    <recommendedName>
        <fullName evidence="12">Cytochrome P450</fullName>
    </recommendedName>
</protein>
<dbReference type="PROSITE" id="PS00086">
    <property type="entry name" value="CYTOCHROME_P450"/>
    <property type="match status" value="1"/>
</dbReference>
<dbReference type="InterPro" id="IPR036396">
    <property type="entry name" value="Cyt_P450_sf"/>
</dbReference>
<keyword evidence="6 8" id="KW-0408">Iron</keyword>
<evidence type="ECO:0000256" key="1">
    <source>
        <dbReference type="ARBA" id="ARBA00001971"/>
    </source>
</evidence>
<dbReference type="PRINTS" id="PR00385">
    <property type="entry name" value="P450"/>
</dbReference>
<dbReference type="CDD" id="cd11072">
    <property type="entry name" value="CYP71-like"/>
    <property type="match status" value="1"/>
</dbReference>
<accession>A0AA88E8V2</accession>
<sequence length="411" mass="47216">MFLNLGQVPTLVVSSPDLVTEIVNTHDVVFSSRPKTTATEILFYGNNNIGFAPYGEYWRQARRICVTELLSLKRVQSFQFVREEEVKVLADRVRKACLSEETTINLSQMLIEASNNIMSRCILGQSYKAEDGSISKVGELSKRLSEELMAFCVGDFFPSLKWVDVLRGFVARLRSTFRELDAFNNRLVQEHKTMKSSLNYDGSEMKDFVEDMFTAGIETSSTVLEWLMAELLQNPRVMKKTQEEIRRVVGEKAKLDVNDLNQMQYLKNVVKETMRLHSPLPLLAPRETTARVQMRGYDIPAKTMVLINAWAIQRHPDLWERPEEFVPERFENNLIDLSSQNFQLLPFGVGRRRCPGLAFGIASVEYLVASLLYWFDWKLPHGVENMDMSEVYGITVHKKFPIHVVPTPYSP</sequence>
<dbReference type="EMBL" id="BTGU01001006">
    <property type="protein sequence ID" value="GMN70031.1"/>
    <property type="molecule type" value="Genomic_DNA"/>
</dbReference>
<dbReference type="InterPro" id="IPR002401">
    <property type="entry name" value="Cyt_P450_E_grp-I"/>
</dbReference>
<gene>
    <name evidence="10" type="ORF">TIFTF001_039076</name>
</gene>
<evidence type="ECO:0000256" key="8">
    <source>
        <dbReference type="PIRSR" id="PIRSR602401-1"/>
    </source>
</evidence>
<dbReference type="AlphaFoldDB" id="A0AA88E8V2"/>
<dbReference type="InterPro" id="IPR001128">
    <property type="entry name" value="Cyt_P450"/>
</dbReference>
<reference evidence="10" key="1">
    <citation type="submission" date="2023-07" db="EMBL/GenBank/DDBJ databases">
        <title>draft genome sequence of fig (Ficus carica).</title>
        <authorList>
            <person name="Takahashi T."/>
            <person name="Nishimura K."/>
        </authorList>
    </citation>
    <scope>NUCLEOTIDE SEQUENCE</scope>
</reference>
<dbReference type="FunFam" id="1.10.630.10:FF:000043">
    <property type="entry name" value="Cytochrome P450 99A2"/>
    <property type="match status" value="1"/>
</dbReference>
<dbReference type="GO" id="GO:0020037">
    <property type="term" value="F:heme binding"/>
    <property type="evidence" value="ECO:0007669"/>
    <property type="project" value="InterPro"/>
</dbReference>
<comment type="cofactor">
    <cofactor evidence="1 8">
        <name>heme</name>
        <dbReference type="ChEBI" id="CHEBI:30413"/>
    </cofactor>
</comment>